<evidence type="ECO:0000313" key="3">
    <source>
        <dbReference type="Proteomes" id="UP000297693"/>
    </source>
</evidence>
<dbReference type="EMBL" id="RQGD01000048">
    <property type="protein sequence ID" value="TGL55703.1"/>
    <property type="molecule type" value="Genomic_DNA"/>
</dbReference>
<dbReference type="PANTHER" id="PTHR30336:SF20">
    <property type="entry name" value="DUF218 DOMAIN-CONTAINING PROTEIN"/>
    <property type="match status" value="1"/>
</dbReference>
<dbReference type="Pfam" id="PF02698">
    <property type="entry name" value="DUF218"/>
    <property type="match status" value="1"/>
</dbReference>
<dbReference type="InterPro" id="IPR014729">
    <property type="entry name" value="Rossmann-like_a/b/a_fold"/>
</dbReference>
<accession>A0A4R9JUR5</accession>
<dbReference type="OrthoDB" id="9782395at2"/>
<dbReference type="PANTHER" id="PTHR30336">
    <property type="entry name" value="INNER MEMBRANE PROTEIN, PROBABLE PERMEASE"/>
    <property type="match status" value="1"/>
</dbReference>
<dbReference type="AlphaFoldDB" id="A0A4R9JUR5"/>
<sequence length="225" mass="25857">MTTNLISDEDLFYSTILWDFLTINHSLEKVDLIFVLCSHDIRIARYAAELWNKNYSNLILFSGGLNFFTKSIFQTSEAEEFAKIAIEEGVNPASILIETESTNTGENILFSKNFLQNMKIYPKKIIAIQKPSMTRRVSLALSKQWPEVKFLISSPNYTLLQASHEFISLKLLINEIVGDFQRIIEYPRLGFQSATEIPIDATNAYNFLIKKGYILHLLNDKQTFV</sequence>
<dbReference type="RefSeq" id="WP_135625544.1">
    <property type="nucleotide sequence ID" value="NZ_RQGD01000048.1"/>
</dbReference>
<reference evidence="2" key="1">
    <citation type="journal article" date="2019" name="PLoS Negl. Trop. Dis.">
        <title>Revisiting the worldwide diversity of Leptospira species in the environment.</title>
        <authorList>
            <person name="Vincent A.T."/>
            <person name="Schiettekatte O."/>
            <person name="Bourhy P."/>
            <person name="Veyrier F.J."/>
            <person name="Picardeau M."/>
        </authorList>
    </citation>
    <scope>NUCLEOTIDE SEQUENCE [LARGE SCALE GENOMIC DNA]</scope>
    <source>
        <strain evidence="2">201702476</strain>
    </source>
</reference>
<proteinExistence type="predicted"/>
<name>A0A4R9JUR5_9LEPT</name>
<feature type="domain" description="DUF218" evidence="1">
    <location>
        <begin position="31"/>
        <end position="177"/>
    </location>
</feature>
<dbReference type="Gene3D" id="3.40.50.620">
    <property type="entry name" value="HUPs"/>
    <property type="match status" value="1"/>
</dbReference>
<evidence type="ECO:0000313" key="2">
    <source>
        <dbReference type="EMBL" id="TGL55703.1"/>
    </source>
</evidence>
<organism evidence="2 3">
    <name type="scientific">Leptospira ognonensis</name>
    <dbReference type="NCBI Taxonomy" id="2484945"/>
    <lineage>
        <taxon>Bacteria</taxon>
        <taxon>Pseudomonadati</taxon>
        <taxon>Spirochaetota</taxon>
        <taxon>Spirochaetia</taxon>
        <taxon>Leptospirales</taxon>
        <taxon>Leptospiraceae</taxon>
        <taxon>Leptospira</taxon>
    </lineage>
</organism>
<keyword evidence="3" id="KW-1185">Reference proteome</keyword>
<comment type="caution">
    <text evidence="2">The sequence shown here is derived from an EMBL/GenBank/DDBJ whole genome shotgun (WGS) entry which is preliminary data.</text>
</comment>
<dbReference type="CDD" id="cd06259">
    <property type="entry name" value="YdcF-like"/>
    <property type="match status" value="1"/>
</dbReference>
<protein>
    <submittedName>
        <fullName evidence="2">YdcF family protein</fullName>
    </submittedName>
</protein>
<dbReference type="Proteomes" id="UP000297693">
    <property type="component" value="Unassembled WGS sequence"/>
</dbReference>
<dbReference type="GO" id="GO:0005886">
    <property type="term" value="C:plasma membrane"/>
    <property type="evidence" value="ECO:0007669"/>
    <property type="project" value="TreeGrafter"/>
</dbReference>
<gene>
    <name evidence="2" type="ORF">EHQ58_18425</name>
</gene>
<evidence type="ECO:0000259" key="1">
    <source>
        <dbReference type="Pfam" id="PF02698"/>
    </source>
</evidence>
<dbReference type="InterPro" id="IPR051599">
    <property type="entry name" value="Cell_Envelope_Assoc"/>
</dbReference>
<dbReference type="InterPro" id="IPR003848">
    <property type="entry name" value="DUF218"/>
</dbReference>